<comment type="caution">
    <text evidence="6">The sequence shown here is derived from an EMBL/GenBank/DDBJ whole genome shotgun (WGS) entry which is preliminary data.</text>
</comment>
<keyword evidence="2" id="KW-0677">Repeat</keyword>
<dbReference type="PROSITE" id="PS51450">
    <property type="entry name" value="LRR"/>
    <property type="match status" value="2"/>
</dbReference>
<feature type="compositionally biased region" description="Pro residues" evidence="3">
    <location>
        <begin position="538"/>
        <end position="554"/>
    </location>
</feature>
<feature type="region of interest" description="Disordered" evidence="3">
    <location>
        <begin position="535"/>
        <end position="621"/>
    </location>
</feature>
<evidence type="ECO:0000256" key="3">
    <source>
        <dbReference type="SAM" id="MobiDB-lite"/>
    </source>
</evidence>
<evidence type="ECO:0000313" key="6">
    <source>
        <dbReference type="EMBL" id="MFD1454445.1"/>
    </source>
</evidence>
<dbReference type="Gene3D" id="3.10.20.320">
    <property type="entry name" value="Putative peptidoglycan bound protein (lpxtg motif)"/>
    <property type="match status" value="1"/>
</dbReference>
<dbReference type="Proteomes" id="UP001597189">
    <property type="component" value="Unassembled WGS sequence"/>
</dbReference>
<evidence type="ECO:0000259" key="5">
    <source>
        <dbReference type="Pfam" id="PF06458"/>
    </source>
</evidence>
<dbReference type="InterPro" id="IPR025875">
    <property type="entry name" value="Leu-rich_rpt_4"/>
</dbReference>
<feature type="compositionally biased region" description="Low complexity" evidence="3">
    <location>
        <begin position="555"/>
        <end position="569"/>
    </location>
</feature>
<proteinExistence type="predicted"/>
<dbReference type="Pfam" id="PF12799">
    <property type="entry name" value="LRR_4"/>
    <property type="match status" value="1"/>
</dbReference>
<evidence type="ECO:0000256" key="1">
    <source>
        <dbReference type="ARBA" id="ARBA00022614"/>
    </source>
</evidence>
<gene>
    <name evidence="6" type="ORF">ACFQ44_01970</name>
</gene>
<keyword evidence="7" id="KW-1185">Reference proteome</keyword>
<dbReference type="InterPro" id="IPR032675">
    <property type="entry name" value="LRR_dom_sf"/>
</dbReference>
<dbReference type="InterPro" id="IPR009459">
    <property type="entry name" value="MucBP_dom"/>
</dbReference>
<reference evidence="7" key="1">
    <citation type="journal article" date="2019" name="Int. J. Syst. Evol. Microbiol.">
        <title>The Global Catalogue of Microorganisms (GCM) 10K type strain sequencing project: providing services to taxonomists for standard genome sequencing and annotation.</title>
        <authorList>
            <consortium name="The Broad Institute Genomics Platform"/>
            <consortium name="The Broad Institute Genome Sequencing Center for Infectious Disease"/>
            <person name="Wu L."/>
            <person name="Ma J."/>
        </authorList>
    </citation>
    <scope>NUCLEOTIDE SEQUENCE [LARGE SCALE GENOMIC DNA]</scope>
    <source>
        <strain evidence="7">CCM 8979</strain>
    </source>
</reference>
<organism evidence="6 7">
    <name type="scientific">Levilactobacillus lanxiensis</name>
    <dbReference type="NCBI Taxonomy" id="2799568"/>
    <lineage>
        <taxon>Bacteria</taxon>
        <taxon>Bacillati</taxon>
        <taxon>Bacillota</taxon>
        <taxon>Bacilli</taxon>
        <taxon>Lactobacillales</taxon>
        <taxon>Lactobacillaceae</taxon>
        <taxon>Levilactobacillus</taxon>
    </lineage>
</organism>
<name>A0ABW4D1A8_9LACO</name>
<accession>A0ABW4D1A8</accession>
<keyword evidence="1" id="KW-0433">Leucine-rich repeat</keyword>
<evidence type="ECO:0000313" key="7">
    <source>
        <dbReference type="Proteomes" id="UP001597189"/>
    </source>
</evidence>
<dbReference type="Pfam" id="PF06458">
    <property type="entry name" value="MucBP"/>
    <property type="match status" value="1"/>
</dbReference>
<evidence type="ECO:0000256" key="2">
    <source>
        <dbReference type="ARBA" id="ARBA00022737"/>
    </source>
</evidence>
<keyword evidence="4" id="KW-0472">Membrane</keyword>
<sequence>MGKRRRKNWQKYGLWTAATLAGLGWQLTTGTVAEADEVADTAPVAESVVTAETKEESKPTSLELEPGASNAESRPEDETAVEPGTVADPGTVAPLALSGDGVVLSQPGKHKLRRVKANKPVDDQQSTTAVVAATPVSEVVSEKTDALPKQPKRTEAAIDQWMPNKTLQTAVLTELRREPQADHKTWTAENEITQQDMLRLDALSITGNAESSGISTYIDGHTEFSLKGIEYAKNLEHIALGGGLANNSPYQVFGDVVDLSPLAGLTHLRSAILDNNRIKDISPLKNLNNLEQLYLTFNQISDFRPLNGKDFWQLTITEQYITLPTIKVDPEKRTAHMLAPYYLPSGDFPGLYSPGEWVEQIMDFHIDENNHNDYYFNRYIYHNIPNDDVLLGGDIDENDWGNLTYVNIPDQKPGDAEPLEEHQIQLPNYYYLVAMADVEPGDVVSDDSDVEWYVIQPYTTAKQAGKITVHYQDEGGNSLEKDHELPMGYVDDAYRTTPLKIKDYTLSKTPENAQGVYIETPIEITYVYRKNATEKPSVTPPVVTPPVVTPPTVTPPTDGGTTPTTKPTPGQQPDQVDTGSKPDQVKPVPVSVAGSAADQVDGETTNQAMTPAKPHPSKLPPVMPTTAQSKGNTLLPQTDGQSAYQLLGVIGLLIAFWGLAYRGKD</sequence>
<dbReference type="Gene3D" id="3.80.10.10">
    <property type="entry name" value="Ribonuclease Inhibitor"/>
    <property type="match status" value="1"/>
</dbReference>
<dbReference type="SUPFAM" id="SSF52058">
    <property type="entry name" value="L domain-like"/>
    <property type="match status" value="1"/>
</dbReference>
<keyword evidence="4" id="KW-1133">Transmembrane helix</keyword>
<keyword evidence="4" id="KW-0812">Transmembrane</keyword>
<evidence type="ECO:0000256" key="4">
    <source>
        <dbReference type="SAM" id="Phobius"/>
    </source>
</evidence>
<protein>
    <submittedName>
        <fullName evidence="6">MucBP domain-containing protein</fullName>
    </submittedName>
</protein>
<feature type="region of interest" description="Disordered" evidence="3">
    <location>
        <begin position="43"/>
        <end position="91"/>
    </location>
</feature>
<feature type="domain" description="MucBP" evidence="5">
    <location>
        <begin position="466"/>
        <end position="529"/>
    </location>
</feature>
<dbReference type="EMBL" id="JBHTOD010000001">
    <property type="protein sequence ID" value="MFD1454445.1"/>
    <property type="molecule type" value="Genomic_DNA"/>
</dbReference>
<dbReference type="RefSeq" id="WP_203642259.1">
    <property type="nucleotide sequence ID" value="NZ_BOLN01000001.1"/>
</dbReference>
<dbReference type="InterPro" id="IPR001611">
    <property type="entry name" value="Leu-rich_rpt"/>
</dbReference>
<feature type="transmembrane region" description="Helical" evidence="4">
    <location>
        <begin position="643"/>
        <end position="661"/>
    </location>
</feature>